<dbReference type="STRING" id="253628.A0A0D1XUG6"/>
<evidence type="ECO:0000256" key="2">
    <source>
        <dbReference type="ARBA" id="ARBA00023043"/>
    </source>
</evidence>
<dbReference type="PANTHER" id="PTHR24134">
    <property type="entry name" value="ANKYRIN REPEAT-CONTAINING PROTEIN DDB_G0279043"/>
    <property type="match status" value="1"/>
</dbReference>
<dbReference type="InterPro" id="IPR002110">
    <property type="entry name" value="Ankyrin_rpt"/>
</dbReference>
<organism evidence="3 4">
    <name type="scientific">Verruconis gallopava</name>
    <dbReference type="NCBI Taxonomy" id="253628"/>
    <lineage>
        <taxon>Eukaryota</taxon>
        <taxon>Fungi</taxon>
        <taxon>Dikarya</taxon>
        <taxon>Ascomycota</taxon>
        <taxon>Pezizomycotina</taxon>
        <taxon>Dothideomycetes</taxon>
        <taxon>Pleosporomycetidae</taxon>
        <taxon>Venturiales</taxon>
        <taxon>Sympoventuriaceae</taxon>
        <taxon>Verruconis</taxon>
    </lineage>
</organism>
<dbReference type="OrthoDB" id="9995210at2759"/>
<name>A0A0D1XUG6_9PEZI</name>
<keyword evidence="2" id="KW-0040">ANK repeat</keyword>
<dbReference type="RefSeq" id="XP_016216265.1">
    <property type="nucleotide sequence ID" value="XM_016355959.1"/>
</dbReference>
<reference evidence="3 4" key="1">
    <citation type="submission" date="2015-01" db="EMBL/GenBank/DDBJ databases">
        <title>The Genome Sequence of Ochroconis gallopava CBS43764.</title>
        <authorList>
            <consortium name="The Broad Institute Genomics Platform"/>
            <person name="Cuomo C."/>
            <person name="de Hoog S."/>
            <person name="Gorbushina A."/>
            <person name="Stielow B."/>
            <person name="Teixiera M."/>
            <person name="Abouelleil A."/>
            <person name="Chapman S.B."/>
            <person name="Priest M."/>
            <person name="Young S.K."/>
            <person name="Wortman J."/>
            <person name="Nusbaum C."/>
            <person name="Birren B."/>
        </authorList>
    </citation>
    <scope>NUCLEOTIDE SEQUENCE [LARGE SCALE GENOMIC DNA]</scope>
    <source>
        <strain evidence="3 4">CBS 43764</strain>
    </source>
</reference>
<dbReference type="HOGENOM" id="CLU_097653_0_0_1"/>
<keyword evidence="4" id="KW-1185">Reference proteome</keyword>
<dbReference type="Pfam" id="PF12796">
    <property type="entry name" value="Ank_2"/>
    <property type="match status" value="1"/>
</dbReference>
<dbReference type="EMBL" id="KN847535">
    <property type="protein sequence ID" value="KIW06396.1"/>
    <property type="molecule type" value="Genomic_DNA"/>
</dbReference>
<dbReference type="FunCoup" id="A0A0D1XUG6">
    <property type="interactions" value="24"/>
</dbReference>
<dbReference type="InterPro" id="IPR036770">
    <property type="entry name" value="Ankyrin_rpt-contain_sf"/>
</dbReference>
<dbReference type="AlphaFoldDB" id="A0A0D1XUG6"/>
<dbReference type="InParanoid" id="A0A0D1XUG6"/>
<gene>
    <name evidence="3" type="ORF">PV09_02849</name>
</gene>
<evidence type="ECO:0000256" key="1">
    <source>
        <dbReference type="ARBA" id="ARBA00022737"/>
    </source>
</evidence>
<evidence type="ECO:0000313" key="3">
    <source>
        <dbReference type="EMBL" id="KIW06396.1"/>
    </source>
</evidence>
<dbReference type="GeneID" id="27310822"/>
<keyword evidence="1" id="KW-0677">Repeat</keyword>
<sequence length="183" mass="20492">MADEGATPRELVLEACRRNNTDLLQEVIDDFYAKNPKNEKAAEEQLAELLNTARDGIGQGVLHIAAVNGNYEVLDLLLDQAGILIDEHSRLEADTPLHKAVRYVNSLDKSDWERGYQIVDILIDAGCDPRIRNQAKLKPIELADPRNDQLRNMLRRAEYSLMVANDVVDDDDDRPNGPGSESD</sequence>
<dbReference type="SMART" id="SM00248">
    <property type="entry name" value="ANK"/>
    <property type="match status" value="2"/>
</dbReference>
<accession>A0A0D1XUG6</accession>
<dbReference type="VEuPathDB" id="FungiDB:PV09_02849"/>
<proteinExistence type="predicted"/>
<dbReference type="Gene3D" id="1.25.40.20">
    <property type="entry name" value="Ankyrin repeat-containing domain"/>
    <property type="match status" value="1"/>
</dbReference>
<evidence type="ECO:0000313" key="4">
    <source>
        <dbReference type="Proteomes" id="UP000053259"/>
    </source>
</evidence>
<dbReference type="SUPFAM" id="SSF48403">
    <property type="entry name" value="Ankyrin repeat"/>
    <property type="match status" value="1"/>
</dbReference>
<dbReference type="PANTHER" id="PTHR24134:SF9">
    <property type="entry name" value="ANKYRIN REPEAT AND SOCS BOX PROTEIN 8"/>
    <property type="match status" value="1"/>
</dbReference>
<protein>
    <submittedName>
        <fullName evidence="3">Uncharacterized protein</fullName>
    </submittedName>
</protein>
<dbReference type="Proteomes" id="UP000053259">
    <property type="component" value="Unassembled WGS sequence"/>
</dbReference>